<dbReference type="Pfam" id="PF13829">
    <property type="entry name" value="DUF4191"/>
    <property type="match status" value="1"/>
</dbReference>
<dbReference type="InterPro" id="IPR025445">
    <property type="entry name" value="DUF4191"/>
</dbReference>
<keyword evidence="3" id="KW-1185">Reference proteome</keyword>
<evidence type="ECO:0000256" key="1">
    <source>
        <dbReference type="SAM" id="Phobius"/>
    </source>
</evidence>
<sequence>MAKNPKNPGRMRQLMRVYKITAKNDPAALWLSLLSFLGVIALGLLVGWLVNGLNTFGFWLWVITSVVSGALVFMIIMSKRAERNAYMQIEGQAGAVGAVLDSQIRRSWRASSTPVAVNAKTREAVYRMIGPAGVVLIGEGSGVRIKQMLDDEARKISRSAPGVPVTKLHVHIDGGVRLHALLSTVYKVKKSLNRSEVTTVANRLDALAGSALPIPKGIDPMKMRAPKRKA</sequence>
<keyword evidence="1" id="KW-0812">Transmembrane</keyword>
<name>A0A7D4TU45_9MICO</name>
<gene>
    <name evidence="2" type="ORF">HRU87_03250</name>
</gene>
<protein>
    <submittedName>
        <fullName evidence="2">DUF4191 domain-containing protein</fullName>
    </submittedName>
</protein>
<feature type="transmembrane region" description="Helical" evidence="1">
    <location>
        <begin position="56"/>
        <end position="77"/>
    </location>
</feature>
<dbReference type="RefSeq" id="WP_173493512.1">
    <property type="nucleotide sequence ID" value="NZ_CP054056.1"/>
</dbReference>
<dbReference type="Proteomes" id="UP000501003">
    <property type="component" value="Chromosome"/>
</dbReference>
<proteinExistence type="predicted"/>
<dbReference type="KEGG" id="aqg:HRU87_03250"/>
<evidence type="ECO:0000313" key="2">
    <source>
        <dbReference type="EMBL" id="QKJ25215.1"/>
    </source>
</evidence>
<organism evidence="2 3">
    <name type="scientific">Aquiluna borgnonia</name>
    <dbReference type="NCBI Taxonomy" id="2499157"/>
    <lineage>
        <taxon>Bacteria</taxon>
        <taxon>Bacillati</taxon>
        <taxon>Actinomycetota</taxon>
        <taxon>Actinomycetes</taxon>
        <taxon>Micrococcales</taxon>
        <taxon>Microbacteriaceae</taxon>
        <taxon>Luna cluster</taxon>
        <taxon>Luna-1 subcluster</taxon>
        <taxon>Aquiluna</taxon>
    </lineage>
</organism>
<keyword evidence="1" id="KW-1133">Transmembrane helix</keyword>
<dbReference type="EMBL" id="CP054056">
    <property type="protein sequence ID" value="QKJ25215.1"/>
    <property type="molecule type" value="Genomic_DNA"/>
</dbReference>
<feature type="transmembrane region" description="Helical" evidence="1">
    <location>
        <begin position="28"/>
        <end position="50"/>
    </location>
</feature>
<keyword evidence="1" id="KW-0472">Membrane</keyword>
<evidence type="ECO:0000313" key="3">
    <source>
        <dbReference type="Proteomes" id="UP000501003"/>
    </source>
</evidence>
<accession>A0A7D4TU45</accession>
<dbReference type="AlphaFoldDB" id="A0A7D4TU45"/>
<reference evidence="2 3" key="1">
    <citation type="submission" date="2020-05" db="EMBL/GenBank/DDBJ databases">
        <title>Aquirufa sp. strain 15G-AUS-rot a new Aquirufa species.</title>
        <authorList>
            <person name="Pitt A."/>
            <person name="Hahn M.W."/>
        </authorList>
    </citation>
    <scope>NUCLEOTIDE SEQUENCE [LARGE SCALE GENOMIC DNA]</scope>
    <source>
        <strain evidence="2 3">15G-AUS-rot</strain>
    </source>
</reference>